<sequence>MKIWVEALTPKQVLLFSYLQGELKGGEVFLTTRDYDFNVELASRLWKKYYVVGQYGGVEPHKKFFESINRQKVLTKIVLSEKPDLHITFVSPDSTRVAFALRVKTITSSDSPHSDAVSRLTIPLSRKFITPVFLSKHFEHYKDLTEIITFNGLFELAWVLREKPDKRVPLELGLEPFSYVLVRPGEQKAYYYPDPREATSMPLRIIRQVLEHTSFDVVVYPRYPNQARFFGKALSRWSTRVKILEKPTHFVSLEFYARLVVSGGGTMATEAALLGTPSVSTYPGELEVHEYLRKQGFPLFKAPVNPRVIGRIMSRENSEGDRQVYLKRAQSLMEDPIKVYSREIQRLLDESFKY</sequence>
<dbReference type="RefSeq" id="WP_192819480.1">
    <property type="nucleotide sequence ID" value="NZ_CP062310.1"/>
</dbReference>
<name>A0A7L9FI48_9CREN</name>
<dbReference type="Gene3D" id="3.40.50.2000">
    <property type="entry name" value="Glycogen Phosphorylase B"/>
    <property type="match status" value="1"/>
</dbReference>
<evidence type="ECO:0000313" key="2">
    <source>
        <dbReference type="Proteomes" id="UP000594121"/>
    </source>
</evidence>
<dbReference type="InterPro" id="IPR007152">
    <property type="entry name" value="DUF354"/>
</dbReference>
<gene>
    <name evidence="1" type="ORF">IG193_03340</name>
</gene>
<dbReference type="PANTHER" id="PTHR39662">
    <property type="entry name" value="DUF354 DOMAIN-CONTAINING PROTEIN-RELATED"/>
    <property type="match status" value="1"/>
</dbReference>
<dbReference type="AlphaFoldDB" id="A0A7L9FI48"/>
<dbReference type="KEGG" id="thel:IG193_03340"/>
<dbReference type="EMBL" id="CP062310">
    <property type="protein sequence ID" value="QOJ79508.1"/>
    <property type="molecule type" value="Genomic_DNA"/>
</dbReference>
<reference evidence="1 2" key="1">
    <citation type="submission" date="2020-10" db="EMBL/GenBank/DDBJ databases">
        <title>Thermofilum lucidum 3507LT sp. nov. a novel member of Thermofilaceae family isolated from Chile hot spring, and proposal of description order Thermofilales.</title>
        <authorList>
            <person name="Zayulina K.S."/>
            <person name="Elcheninov A.G."/>
            <person name="Toshchakov S.V."/>
            <person name="Kublanov I.V."/>
        </authorList>
    </citation>
    <scope>NUCLEOTIDE SEQUENCE [LARGE SCALE GENOMIC DNA]</scope>
    <source>
        <strain evidence="1 2">3507LT</strain>
    </source>
</reference>
<dbReference type="PIRSF" id="PIRSF005357">
    <property type="entry name" value="UCP005357"/>
    <property type="match status" value="1"/>
</dbReference>
<organism evidence="1 2">
    <name type="scientific">Infirmifilum lucidum</name>
    <dbReference type="NCBI Taxonomy" id="2776706"/>
    <lineage>
        <taxon>Archaea</taxon>
        <taxon>Thermoproteota</taxon>
        <taxon>Thermoprotei</taxon>
        <taxon>Thermofilales</taxon>
        <taxon>Thermofilaceae</taxon>
        <taxon>Infirmifilum</taxon>
    </lineage>
</organism>
<dbReference type="Pfam" id="PF04007">
    <property type="entry name" value="DUF354"/>
    <property type="match status" value="1"/>
</dbReference>
<accession>A0A7L9FI48</accession>
<dbReference type="Proteomes" id="UP000594121">
    <property type="component" value="Chromosome"/>
</dbReference>
<dbReference type="InParanoid" id="A0A7L9FI48"/>
<dbReference type="PANTHER" id="PTHR39662:SF1">
    <property type="entry name" value="DUF354 DOMAIN-CONTAINING PROTEIN"/>
    <property type="match status" value="1"/>
</dbReference>
<protein>
    <submittedName>
        <fullName evidence="1">DUF354 domain-containing protein</fullName>
    </submittedName>
</protein>
<keyword evidence="2" id="KW-1185">Reference proteome</keyword>
<dbReference type="GeneID" id="59148898"/>
<dbReference type="SUPFAM" id="SSF53756">
    <property type="entry name" value="UDP-Glycosyltransferase/glycogen phosphorylase"/>
    <property type="match status" value="1"/>
</dbReference>
<proteinExistence type="predicted"/>
<evidence type="ECO:0000313" key="1">
    <source>
        <dbReference type="EMBL" id="QOJ79508.1"/>
    </source>
</evidence>